<accession>A0ABW4P8M7</accession>
<dbReference type="Pfam" id="PF04909">
    <property type="entry name" value="Amidohydro_2"/>
    <property type="match status" value="1"/>
</dbReference>
<comment type="caution">
    <text evidence="3">The sequence shown here is derived from an EMBL/GenBank/DDBJ whole genome shotgun (WGS) entry which is preliminary data.</text>
</comment>
<dbReference type="InterPro" id="IPR032466">
    <property type="entry name" value="Metal_Hydrolase"/>
</dbReference>
<dbReference type="InterPro" id="IPR032465">
    <property type="entry name" value="ACMSD"/>
</dbReference>
<proteinExistence type="predicted"/>
<dbReference type="RefSeq" id="WP_378485848.1">
    <property type="nucleotide sequence ID" value="NZ_JBHUFB010000010.1"/>
</dbReference>
<dbReference type="Proteomes" id="UP001597286">
    <property type="component" value="Unassembled WGS sequence"/>
</dbReference>
<keyword evidence="1" id="KW-0456">Lyase</keyword>
<dbReference type="Gene3D" id="3.20.20.140">
    <property type="entry name" value="Metal-dependent hydrolases"/>
    <property type="match status" value="1"/>
</dbReference>
<evidence type="ECO:0000259" key="2">
    <source>
        <dbReference type="Pfam" id="PF04909"/>
    </source>
</evidence>
<gene>
    <name evidence="3" type="ORF">ACFSJG_14275</name>
</gene>
<sequence length="288" mass="32537">MTPYDGIPVIDTHIGFREAGYDEYAFITRQTKDRESRDEYSMPAQYMFTGVPADLSTDDPISVTLHEMDRHGIEIGMVSMAKESGQRAVRMFPDRFVPQGSAVDPNDIMGTLNRMTREYEEFGIVSVSSFAAGTFPQVALNAPQMYPIYAKCVELDIPIFACAGIAGPRLKSAVQHVELIDDVMFDFPDLVFVTRHGCEPWQDLAVKLMLKWPNLYYSTSAFAPKHYPKAIVDYANTRGADKIIYAGYFPAGLTLDRIFTDMPHVPFKDEVWPKFLHENARKVLKLKG</sequence>
<dbReference type="InterPro" id="IPR006680">
    <property type="entry name" value="Amidohydro-rel"/>
</dbReference>
<evidence type="ECO:0000256" key="1">
    <source>
        <dbReference type="ARBA" id="ARBA00023239"/>
    </source>
</evidence>
<evidence type="ECO:0000313" key="4">
    <source>
        <dbReference type="Proteomes" id="UP001597286"/>
    </source>
</evidence>
<dbReference type="SUPFAM" id="SSF51556">
    <property type="entry name" value="Metallo-dependent hydrolases"/>
    <property type="match status" value="1"/>
</dbReference>
<keyword evidence="4" id="KW-1185">Reference proteome</keyword>
<feature type="domain" description="Amidohydrolase-related" evidence="2">
    <location>
        <begin position="84"/>
        <end position="286"/>
    </location>
</feature>
<organism evidence="3 4">
    <name type="scientific">Rhodococcus gannanensis</name>
    <dbReference type="NCBI Taxonomy" id="1960308"/>
    <lineage>
        <taxon>Bacteria</taxon>
        <taxon>Bacillati</taxon>
        <taxon>Actinomycetota</taxon>
        <taxon>Actinomycetes</taxon>
        <taxon>Mycobacteriales</taxon>
        <taxon>Nocardiaceae</taxon>
        <taxon>Rhodococcus</taxon>
    </lineage>
</organism>
<name>A0ABW4P8M7_9NOCA</name>
<evidence type="ECO:0000313" key="3">
    <source>
        <dbReference type="EMBL" id="MFD1813385.1"/>
    </source>
</evidence>
<dbReference type="PANTHER" id="PTHR21240:SF19">
    <property type="entry name" value="CATALYTIC_ HYDROLASE"/>
    <property type="match status" value="1"/>
</dbReference>
<reference evidence="4" key="1">
    <citation type="journal article" date="2019" name="Int. J. Syst. Evol. Microbiol.">
        <title>The Global Catalogue of Microorganisms (GCM) 10K type strain sequencing project: providing services to taxonomists for standard genome sequencing and annotation.</title>
        <authorList>
            <consortium name="The Broad Institute Genomics Platform"/>
            <consortium name="The Broad Institute Genome Sequencing Center for Infectious Disease"/>
            <person name="Wu L."/>
            <person name="Ma J."/>
        </authorList>
    </citation>
    <scope>NUCLEOTIDE SEQUENCE [LARGE SCALE GENOMIC DNA]</scope>
    <source>
        <strain evidence="4">DT72</strain>
    </source>
</reference>
<dbReference type="EMBL" id="JBHUFB010000010">
    <property type="protein sequence ID" value="MFD1813385.1"/>
    <property type="molecule type" value="Genomic_DNA"/>
</dbReference>
<protein>
    <submittedName>
        <fullName evidence="3">Amidohydrolase family protein</fullName>
    </submittedName>
</protein>
<dbReference type="PANTHER" id="PTHR21240">
    <property type="entry name" value="2-AMINO-3-CARBOXYLMUCONATE-6-SEMIALDEHYDE DECARBOXYLASE"/>
    <property type="match status" value="1"/>
</dbReference>